<dbReference type="GO" id="GO:0005829">
    <property type="term" value="C:cytosol"/>
    <property type="evidence" value="ECO:0007669"/>
    <property type="project" value="InterPro"/>
</dbReference>
<dbReference type="PANTHER" id="PTHR10977">
    <property type="entry name" value="DIPHOSPHOMEVALONATE DECARBOXYLASE"/>
    <property type="match status" value="1"/>
</dbReference>
<name>A0A7C8FS66_9MICO</name>
<dbReference type="InterPro" id="IPR020568">
    <property type="entry name" value="Ribosomal_Su5_D2-typ_SF"/>
</dbReference>
<evidence type="ECO:0000256" key="4">
    <source>
        <dbReference type="ARBA" id="ARBA00022741"/>
    </source>
</evidence>
<dbReference type="Gene3D" id="3.30.230.10">
    <property type="match status" value="1"/>
</dbReference>
<evidence type="ECO:0000256" key="3">
    <source>
        <dbReference type="ARBA" id="ARBA00022516"/>
    </source>
</evidence>
<keyword evidence="4" id="KW-0547">Nucleotide-binding</keyword>
<evidence type="ECO:0000256" key="5">
    <source>
        <dbReference type="ARBA" id="ARBA00022840"/>
    </source>
</evidence>
<sequence>MSAEPLRERTRTAATAVAHANIALIKYWGKADEGLIIPHTSSLSLTLDDLHTTTSVVFDEALDTDEAALDGRRLAGRALARVRVMLDLVRARAGLDGVSARVRSRNTVPTAAGLASSASGLAALAGAAAAAAGLDLDDRDLSRLARRGSGSAARSVFGGLALWHAGHDDASSYAEPVSSPLRLAIVVIVIDAGPKPVSSREAMRRTVATSPDYPAWVRRSAGDLAEALDAVRTGDLPRLGDVAEANAFGMHGTMLSATPPVRYLTPASLAALRTVWRARRDGLPVWATMDAGPNVKAITSAADAEAVARRLRADLAGVVPETNVIVAHAGPGIQVRRHPAEAR</sequence>
<dbReference type="AlphaFoldDB" id="A0A7C8FS66"/>
<dbReference type="InterPro" id="IPR036554">
    <property type="entry name" value="GHMP_kinase_C_sf"/>
</dbReference>
<dbReference type="FunFam" id="3.30.230.10:FF:000072">
    <property type="entry name" value="Diphosphomevalonate decarboxylase"/>
    <property type="match status" value="1"/>
</dbReference>
<protein>
    <recommendedName>
        <fullName evidence="2">diphosphomevalonate decarboxylase</fullName>
        <ecNumber evidence="2">4.1.1.33</ecNumber>
    </recommendedName>
</protein>
<dbReference type="InterPro" id="IPR053859">
    <property type="entry name" value="MVD-like_N"/>
</dbReference>
<dbReference type="GO" id="GO:0019287">
    <property type="term" value="P:isopentenyl diphosphate biosynthetic process, mevalonate pathway"/>
    <property type="evidence" value="ECO:0007669"/>
    <property type="project" value="InterPro"/>
</dbReference>
<dbReference type="OrthoDB" id="5498344at2"/>
<gene>
    <name evidence="10" type="primary">mvaD</name>
    <name evidence="10" type="ORF">F8O02_07760</name>
</gene>
<evidence type="ECO:0000313" key="10">
    <source>
        <dbReference type="EMBL" id="KAB1631508.1"/>
    </source>
</evidence>
<dbReference type="Proteomes" id="UP000481339">
    <property type="component" value="Unassembled WGS sequence"/>
</dbReference>
<dbReference type="Pfam" id="PF18376">
    <property type="entry name" value="MDD_C"/>
    <property type="match status" value="1"/>
</dbReference>
<keyword evidence="3" id="KW-0444">Lipid biosynthesis</keyword>
<feature type="domain" description="Diphosphomevalonate decarboxylase-like N-terminal" evidence="9">
    <location>
        <begin position="18"/>
        <end position="174"/>
    </location>
</feature>
<reference evidence="10 11" key="1">
    <citation type="submission" date="2019-09" db="EMBL/GenBank/DDBJ databases">
        <title>Phylogeny of genus Pseudoclavibacter and closely related genus.</title>
        <authorList>
            <person name="Li Y."/>
        </authorList>
    </citation>
    <scope>NUCLEOTIDE SEQUENCE [LARGE SCALE GENOMIC DNA]</scope>
    <source>
        <strain evidence="10 11">JCM 16921</strain>
    </source>
</reference>
<evidence type="ECO:0000259" key="8">
    <source>
        <dbReference type="Pfam" id="PF18376"/>
    </source>
</evidence>
<dbReference type="PIRSF" id="PIRSF015950">
    <property type="entry name" value="Mev_P_decrbx"/>
    <property type="match status" value="1"/>
</dbReference>
<dbReference type="SUPFAM" id="SSF55060">
    <property type="entry name" value="GHMP Kinase, C-terminal domain"/>
    <property type="match status" value="1"/>
</dbReference>
<keyword evidence="6" id="KW-0443">Lipid metabolism</keyword>
<dbReference type="InterPro" id="IPR014721">
    <property type="entry name" value="Ribsml_uS5_D2-typ_fold_subgr"/>
</dbReference>
<evidence type="ECO:0000256" key="1">
    <source>
        <dbReference type="ARBA" id="ARBA00008831"/>
    </source>
</evidence>
<dbReference type="Pfam" id="PF22700">
    <property type="entry name" value="MVD-like_N"/>
    <property type="match status" value="1"/>
</dbReference>
<dbReference type="InterPro" id="IPR005935">
    <property type="entry name" value="Mev_decarb"/>
</dbReference>
<evidence type="ECO:0000256" key="7">
    <source>
        <dbReference type="ARBA" id="ARBA00023239"/>
    </source>
</evidence>
<dbReference type="Gene3D" id="3.30.70.890">
    <property type="entry name" value="GHMP kinase, C-terminal domain"/>
    <property type="match status" value="1"/>
</dbReference>
<organism evidence="10 11">
    <name type="scientific">Pseudoclavibacter caeni</name>
    <dbReference type="NCBI Taxonomy" id="908846"/>
    <lineage>
        <taxon>Bacteria</taxon>
        <taxon>Bacillati</taxon>
        <taxon>Actinomycetota</taxon>
        <taxon>Actinomycetes</taxon>
        <taxon>Micrococcales</taxon>
        <taxon>Microbacteriaceae</taxon>
        <taxon>Pseudoclavibacter</taxon>
    </lineage>
</organism>
<evidence type="ECO:0000259" key="9">
    <source>
        <dbReference type="Pfam" id="PF22700"/>
    </source>
</evidence>
<comment type="caution">
    <text evidence="10">The sequence shown here is derived from an EMBL/GenBank/DDBJ whole genome shotgun (WGS) entry which is preliminary data.</text>
</comment>
<dbReference type="EMBL" id="WBKA01000006">
    <property type="protein sequence ID" value="KAB1631508.1"/>
    <property type="molecule type" value="Genomic_DNA"/>
</dbReference>
<proteinExistence type="inferred from homology"/>
<keyword evidence="11" id="KW-1185">Reference proteome</keyword>
<dbReference type="InterPro" id="IPR041431">
    <property type="entry name" value="Mvd1_C"/>
</dbReference>
<dbReference type="PANTHER" id="PTHR10977:SF3">
    <property type="entry name" value="DIPHOSPHOMEVALONATE DECARBOXYLASE"/>
    <property type="match status" value="1"/>
</dbReference>
<accession>A0A7C8FS66</accession>
<evidence type="ECO:0000256" key="6">
    <source>
        <dbReference type="ARBA" id="ARBA00023098"/>
    </source>
</evidence>
<keyword evidence="5" id="KW-0067">ATP-binding</keyword>
<dbReference type="InterPro" id="IPR029765">
    <property type="entry name" value="Mev_diP_decarb"/>
</dbReference>
<feature type="domain" description="Mvd1 C-terminal" evidence="8">
    <location>
        <begin position="185"/>
        <end position="314"/>
    </location>
</feature>
<dbReference type="SUPFAM" id="SSF54211">
    <property type="entry name" value="Ribosomal protein S5 domain 2-like"/>
    <property type="match status" value="1"/>
</dbReference>
<dbReference type="GO" id="GO:0004163">
    <property type="term" value="F:diphosphomevalonate decarboxylase activity"/>
    <property type="evidence" value="ECO:0007669"/>
    <property type="project" value="UniProtKB-EC"/>
</dbReference>
<dbReference type="RefSeq" id="WP_158036679.1">
    <property type="nucleotide sequence ID" value="NZ_BAAAZV010000002.1"/>
</dbReference>
<dbReference type="EC" id="4.1.1.33" evidence="2"/>
<comment type="similarity">
    <text evidence="1">Belongs to the diphosphomevalonate decarboxylase family.</text>
</comment>
<keyword evidence="7 10" id="KW-0456">Lyase</keyword>
<dbReference type="GO" id="GO:0005524">
    <property type="term" value="F:ATP binding"/>
    <property type="evidence" value="ECO:0007669"/>
    <property type="project" value="UniProtKB-KW"/>
</dbReference>
<evidence type="ECO:0000256" key="2">
    <source>
        <dbReference type="ARBA" id="ARBA00012296"/>
    </source>
</evidence>
<dbReference type="NCBIfam" id="TIGR01240">
    <property type="entry name" value="mevDPdecarb"/>
    <property type="match status" value="1"/>
</dbReference>
<evidence type="ECO:0000313" key="11">
    <source>
        <dbReference type="Proteomes" id="UP000481339"/>
    </source>
</evidence>